<evidence type="ECO:0000313" key="2">
    <source>
        <dbReference type="Proteomes" id="UP000176855"/>
    </source>
</evidence>
<dbReference type="EMBL" id="MHOO01000002">
    <property type="protein sequence ID" value="OGZ64814.1"/>
    <property type="molecule type" value="Genomic_DNA"/>
</dbReference>
<organism evidence="1 2">
    <name type="scientific">Candidatus Staskawiczbacteria bacterium RIFCSPHIGHO2_01_FULL_39_25</name>
    <dbReference type="NCBI Taxonomy" id="1802202"/>
    <lineage>
        <taxon>Bacteria</taxon>
        <taxon>Candidatus Staskawicziibacteriota</taxon>
    </lineage>
</organism>
<protein>
    <recommendedName>
        <fullName evidence="3">Terminase small subunit</fullName>
    </recommendedName>
</protein>
<dbReference type="Gene3D" id="1.10.10.1400">
    <property type="entry name" value="Terminase, small subunit, N-terminal DNA-binding domain, HTH motif"/>
    <property type="match status" value="1"/>
</dbReference>
<proteinExistence type="predicted"/>
<comment type="caution">
    <text evidence="1">The sequence shown here is derived from an EMBL/GenBank/DDBJ whole genome shotgun (WGS) entry which is preliminary data.</text>
</comment>
<accession>A0A1G2HQJ8</accession>
<sequence>MEEYTKNLSLYNKEIALKRELFCRAYTSNNPALFGNGTQAYLAVYGKGKQMSYRAARTCASRLLTSANIRGRINELLEGEGLNDEFVDKQLLFLAAQFGDLKVKLGAVIAYNKFKRRIETPPSPASILDVVSHEQIVTIARRVVAQADGKDSEVNKDDKFGLSSDAKKKEIPTKLALQDDGEGWWKSVAPS</sequence>
<reference evidence="1 2" key="1">
    <citation type="journal article" date="2016" name="Nat. Commun.">
        <title>Thousands of microbial genomes shed light on interconnected biogeochemical processes in an aquifer system.</title>
        <authorList>
            <person name="Anantharaman K."/>
            <person name="Brown C.T."/>
            <person name="Hug L.A."/>
            <person name="Sharon I."/>
            <person name="Castelle C.J."/>
            <person name="Probst A.J."/>
            <person name="Thomas B.C."/>
            <person name="Singh A."/>
            <person name="Wilkins M.J."/>
            <person name="Karaoz U."/>
            <person name="Brodie E.L."/>
            <person name="Williams K.H."/>
            <person name="Hubbard S.S."/>
            <person name="Banfield J.F."/>
        </authorList>
    </citation>
    <scope>NUCLEOTIDE SEQUENCE [LARGE SCALE GENOMIC DNA]</scope>
</reference>
<evidence type="ECO:0000313" key="1">
    <source>
        <dbReference type="EMBL" id="OGZ64814.1"/>
    </source>
</evidence>
<dbReference type="Proteomes" id="UP000176855">
    <property type="component" value="Unassembled WGS sequence"/>
</dbReference>
<dbReference type="STRING" id="1802202.A2730_03870"/>
<evidence type="ECO:0008006" key="3">
    <source>
        <dbReference type="Google" id="ProtNLM"/>
    </source>
</evidence>
<name>A0A1G2HQJ8_9BACT</name>
<dbReference type="InterPro" id="IPR038713">
    <property type="entry name" value="Terminase_Gp1_N_sf"/>
</dbReference>
<gene>
    <name evidence="1" type="ORF">A2730_03870</name>
</gene>
<dbReference type="AlphaFoldDB" id="A0A1G2HQJ8"/>